<feature type="transmembrane region" description="Helical" evidence="7">
    <location>
        <begin position="225"/>
        <end position="249"/>
    </location>
</feature>
<keyword evidence="2" id="KW-0813">Transport</keyword>
<feature type="transmembrane region" description="Helical" evidence="7">
    <location>
        <begin position="291"/>
        <end position="309"/>
    </location>
</feature>
<dbReference type="SUPFAM" id="SSF103473">
    <property type="entry name" value="MFS general substrate transporter"/>
    <property type="match status" value="1"/>
</dbReference>
<gene>
    <name evidence="9" type="ORF">Heshes_12940</name>
    <name evidence="10" type="ORF">SAMN04489725_1032</name>
</gene>
<feature type="transmembrane region" description="Helical" evidence="7">
    <location>
        <begin position="51"/>
        <end position="72"/>
    </location>
</feature>
<evidence type="ECO:0000256" key="1">
    <source>
        <dbReference type="ARBA" id="ARBA00004651"/>
    </source>
</evidence>
<reference evidence="10" key="2">
    <citation type="submission" date="2016-10" db="EMBL/GenBank/DDBJ databases">
        <authorList>
            <person name="de Groot N.N."/>
        </authorList>
    </citation>
    <scope>NUCLEOTIDE SEQUENCE [LARGE SCALE GENOMIC DNA]</scope>
    <source>
        <strain evidence="10">DSM 12489</strain>
    </source>
</reference>
<comment type="subcellular location">
    <subcellularLocation>
        <location evidence="1">Cell membrane</location>
        <topology evidence="1">Multi-pass membrane protein</topology>
    </subcellularLocation>
</comment>
<dbReference type="CDD" id="cd06173">
    <property type="entry name" value="MFS_MefA_like"/>
    <property type="match status" value="1"/>
</dbReference>
<keyword evidence="6 7" id="KW-0472">Membrane</keyword>
<dbReference type="STRING" id="89784.SAMN04489725_1032"/>
<evidence type="ECO:0000256" key="2">
    <source>
        <dbReference type="ARBA" id="ARBA00022448"/>
    </source>
</evidence>
<keyword evidence="4 7" id="KW-0812">Transmembrane</keyword>
<dbReference type="Pfam" id="PF05977">
    <property type="entry name" value="MFS_3"/>
    <property type="match status" value="1"/>
</dbReference>
<feature type="transmembrane region" description="Helical" evidence="7">
    <location>
        <begin position="370"/>
        <end position="397"/>
    </location>
</feature>
<feature type="transmembrane region" description="Helical" evidence="7">
    <location>
        <begin position="261"/>
        <end position="279"/>
    </location>
</feature>
<proteinExistence type="predicted"/>
<dbReference type="Proteomes" id="UP001157137">
    <property type="component" value="Unassembled WGS sequence"/>
</dbReference>
<dbReference type="Proteomes" id="UP000182589">
    <property type="component" value="Unassembled WGS sequence"/>
</dbReference>
<reference evidence="11" key="1">
    <citation type="submission" date="2016-10" db="EMBL/GenBank/DDBJ databases">
        <authorList>
            <person name="Varghese N."/>
        </authorList>
    </citation>
    <scope>NUCLEOTIDE SEQUENCE [LARGE SCALE GENOMIC DNA]</scope>
    <source>
        <strain evidence="11">DSM 12489</strain>
    </source>
</reference>
<protein>
    <submittedName>
        <fullName evidence="9">MFS transporter</fullName>
    </submittedName>
    <submittedName>
        <fullName evidence="10">Transmembrane secretion effector</fullName>
    </submittedName>
</protein>
<evidence type="ECO:0000313" key="11">
    <source>
        <dbReference type="Proteomes" id="UP000182589"/>
    </source>
</evidence>
<evidence type="ECO:0000259" key="8">
    <source>
        <dbReference type="PROSITE" id="PS50850"/>
    </source>
</evidence>
<feature type="transmembrane region" description="Helical" evidence="7">
    <location>
        <begin position="21"/>
        <end position="45"/>
    </location>
</feature>
<evidence type="ECO:0000256" key="5">
    <source>
        <dbReference type="ARBA" id="ARBA00022989"/>
    </source>
</evidence>
<feature type="transmembrane region" description="Helical" evidence="7">
    <location>
        <begin position="111"/>
        <end position="130"/>
    </location>
</feature>
<name>A0A1H2RIF5_9BACL</name>
<dbReference type="InterPro" id="IPR020846">
    <property type="entry name" value="MFS_dom"/>
</dbReference>
<feature type="transmembrane region" description="Helical" evidence="7">
    <location>
        <begin position="315"/>
        <end position="336"/>
    </location>
</feature>
<dbReference type="PROSITE" id="PS50850">
    <property type="entry name" value="MFS"/>
    <property type="match status" value="1"/>
</dbReference>
<dbReference type="AlphaFoldDB" id="A0A1H2RIF5"/>
<evidence type="ECO:0000313" key="9">
    <source>
        <dbReference type="EMBL" id="GLV13610.1"/>
    </source>
</evidence>
<feature type="transmembrane region" description="Helical" evidence="7">
    <location>
        <begin position="84"/>
        <end position="105"/>
    </location>
</feature>
<evidence type="ECO:0000256" key="3">
    <source>
        <dbReference type="ARBA" id="ARBA00022475"/>
    </source>
</evidence>
<dbReference type="InterPro" id="IPR010290">
    <property type="entry name" value="TM_effector"/>
</dbReference>
<keyword evidence="5 7" id="KW-1133">Transmembrane helix</keyword>
<evidence type="ECO:0000256" key="7">
    <source>
        <dbReference type="SAM" id="Phobius"/>
    </source>
</evidence>
<dbReference type="Gene3D" id="1.20.1250.20">
    <property type="entry name" value="MFS general substrate transporter like domains"/>
    <property type="match status" value="1"/>
</dbReference>
<dbReference type="PANTHER" id="PTHR23513">
    <property type="entry name" value="INTEGRAL MEMBRANE EFFLUX PROTEIN-RELATED"/>
    <property type="match status" value="1"/>
</dbReference>
<dbReference type="PANTHER" id="PTHR23513:SF9">
    <property type="entry name" value="ENTEROBACTIN EXPORTER ENTS"/>
    <property type="match status" value="1"/>
</dbReference>
<dbReference type="RefSeq" id="WP_143027468.1">
    <property type="nucleotide sequence ID" value="NZ_BSRA01000006.1"/>
</dbReference>
<evidence type="ECO:0000256" key="6">
    <source>
        <dbReference type="ARBA" id="ARBA00023136"/>
    </source>
</evidence>
<organism evidence="10 11">
    <name type="scientific">Alicyclobacillus hesperidum</name>
    <dbReference type="NCBI Taxonomy" id="89784"/>
    <lineage>
        <taxon>Bacteria</taxon>
        <taxon>Bacillati</taxon>
        <taxon>Bacillota</taxon>
        <taxon>Bacilli</taxon>
        <taxon>Bacillales</taxon>
        <taxon>Alicyclobacillaceae</taxon>
        <taxon>Alicyclobacillus</taxon>
    </lineage>
</organism>
<keyword evidence="3" id="KW-1003">Cell membrane</keyword>
<dbReference type="InterPro" id="IPR036259">
    <property type="entry name" value="MFS_trans_sf"/>
</dbReference>
<dbReference type="GO" id="GO:0022857">
    <property type="term" value="F:transmembrane transporter activity"/>
    <property type="evidence" value="ECO:0007669"/>
    <property type="project" value="InterPro"/>
</dbReference>
<accession>A0A1H2RIF5</accession>
<dbReference type="EMBL" id="BSRA01000006">
    <property type="protein sequence ID" value="GLV13610.1"/>
    <property type="molecule type" value="Genomic_DNA"/>
</dbReference>
<feature type="domain" description="Major facilitator superfamily (MFS) profile" evidence="8">
    <location>
        <begin position="221"/>
        <end position="418"/>
    </location>
</feature>
<reference evidence="9" key="3">
    <citation type="submission" date="2023-02" db="EMBL/GenBank/DDBJ databases">
        <title>Proposal of a novel subspecies: Alicyclobacillus hesperidum subspecies aegle.</title>
        <authorList>
            <person name="Goto K."/>
            <person name="Fujii T."/>
            <person name="Yasui K."/>
            <person name="Mochida K."/>
            <person name="Kato-Tanaka Y."/>
            <person name="Morohoshi S."/>
            <person name="An S.Y."/>
            <person name="Kasai H."/>
            <person name="Yokota A."/>
        </authorList>
    </citation>
    <scope>NUCLEOTIDE SEQUENCE</scope>
    <source>
        <strain evidence="9">DSM 12766</strain>
    </source>
</reference>
<dbReference type="EMBL" id="FNOJ01000003">
    <property type="protein sequence ID" value="SDW19095.1"/>
    <property type="molecule type" value="Genomic_DNA"/>
</dbReference>
<evidence type="ECO:0000256" key="4">
    <source>
        <dbReference type="ARBA" id="ARBA00022692"/>
    </source>
</evidence>
<dbReference type="GO" id="GO:0005886">
    <property type="term" value="C:plasma membrane"/>
    <property type="evidence" value="ECO:0007669"/>
    <property type="project" value="UniProtKB-SubCell"/>
</dbReference>
<sequence>MLRWNWFMDTSPLRESPAFRRLWLGTGISTFGGYMTTFAVTLQLYNLTHSSLAIGLAGLCSGIPTMAFGLLGGSIGDSMDRRKLVLAATSGQTAVSALFAAQAFIGVKLQWILYILLIAQSLFGAINAPARRTFLPRILPKHRIQAGAALNTAFTRFAEVAGPSLAGILASLWGFQVCYAIDTISFAAALYGVARLPAMPPEGGAIPSSLRSIGEGLRFVVTQPVLLGAFLADLNVTVLGAITPLLPALNAARFEGRPDTLGFLMAATGIGGLMSLIVSGPLRHLSREGRGILFACAFWSMSVMGVGLVKSLWLTLLLLAIAGAADTILVVLRSTLVQVSTPDSYRGRVSGMDYVVGTGAPRLGNVRAGFIGAILPPGVSVFVSGLSSLVATVILALSVPAFSAYTAQTAFEVEHESV</sequence>
<keyword evidence="11" id="KW-1185">Reference proteome</keyword>
<evidence type="ECO:0000313" key="10">
    <source>
        <dbReference type="EMBL" id="SDW19095.1"/>
    </source>
</evidence>